<comment type="caution">
    <text evidence="3">The sequence shown here is derived from an EMBL/GenBank/DDBJ whole genome shotgun (WGS) entry which is preliminary data.</text>
</comment>
<evidence type="ECO:0000313" key="3">
    <source>
        <dbReference type="EMBL" id="MEL1242740.1"/>
    </source>
</evidence>
<dbReference type="NCBIfam" id="TIGR04183">
    <property type="entry name" value="Por_Secre_tail"/>
    <property type="match status" value="1"/>
</dbReference>
<dbReference type="RefSeq" id="WP_341695556.1">
    <property type="nucleotide sequence ID" value="NZ_JBBYHR010000001.1"/>
</dbReference>
<keyword evidence="4" id="KW-1185">Reference proteome</keyword>
<feature type="domain" description="Secretion system C-terminal sorting" evidence="2">
    <location>
        <begin position="15"/>
        <end position="82"/>
    </location>
</feature>
<accession>A0ABU9HS45</accession>
<evidence type="ECO:0000259" key="2">
    <source>
        <dbReference type="Pfam" id="PF18962"/>
    </source>
</evidence>
<dbReference type="EMBL" id="JBBYHR010000001">
    <property type="protein sequence ID" value="MEL1242740.1"/>
    <property type="molecule type" value="Genomic_DNA"/>
</dbReference>
<gene>
    <name evidence="3" type="ORF">AAEO56_00585</name>
</gene>
<dbReference type="Proteomes" id="UP001464555">
    <property type="component" value="Unassembled WGS sequence"/>
</dbReference>
<dbReference type="InterPro" id="IPR026444">
    <property type="entry name" value="Secre_tail"/>
</dbReference>
<keyword evidence="1" id="KW-0732">Signal</keyword>
<evidence type="ECO:0000313" key="4">
    <source>
        <dbReference type="Proteomes" id="UP001464555"/>
    </source>
</evidence>
<proteinExistence type="predicted"/>
<organism evidence="3 4">
    <name type="scientific">Flavobacterium arundinis</name>
    <dbReference type="NCBI Taxonomy" id="3139143"/>
    <lineage>
        <taxon>Bacteria</taxon>
        <taxon>Pseudomonadati</taxon>
        <taxon>Bacteroidota</taxon>
        <taxon>Flavobacteriia</taxon>
        <taxon>Flavobacteriales</taxon>
        <taxon>Flavobacteriaceae</taxon>
        <taxon>Flavobacterium</taxon>
    </lineage>
</organism>
<reference evidence="3 4" key="1">
    <citation type="submission" date="2024-04" db="EMBL/GenBank/DDBJ databases">
        <title>Flavobacterium sp. DGU11 16S ribosomal RNA gene Genome sequencing and assembly.</title>
        <authorList>
            <person name="Park S."/>
        </authorList>
    </citation>
    <scope>NUCLEOTIDE SEQUENCE [LARGE SCALE GENOMIC DNA]</scope>
    <source>
        <strain evidence="3 4">DGU11</strain>
    </source>
</reference>
<protein>
    <submittedName>
        <fullName evidence="3">T9SS type A sorting domain-containing protein</fullName>
    </submittedName>
</protein>
<evidence type="ECO:0000256" key="1">
    <source>
        <dbReference type="ARBA" id="ARBA00022729"/>
    </source>
</evidence>
<sequence>MKNFPFGLIAAENAYPNPASGIVTLELPSSATAIEGSLYDLPGREVLRISGTGKMDVSGVSNGIFMLNATADGKSFTKKIIVNH</sequence>
<dbReference type="Pfam" id="PF18962">
    <property type="entry name" value="Por_Secre_tail"/>
    <property type="match status" value="1"/>
</dbReference>
<name>A0ABU9HS45_9FLAO</name>